<reference evidence="8 9" key="1">
    <citation type="submission" date="2017-09" db="EMBL/GenBank/DDBJ databases">
        <title>Large-scale bioinformatics analysis of Bacillus genomes uncovers conserved roles of natural products in bacterial physiology.</title>
        <authorList>
            <consortium name="Agbiome Team Llc"/>
            <person name="Bleich R.M."/>
            <person name="Grubbs K.J."/>
            <person name="Santa Maria K.C."/>
            <person name="Allen S.E."/>
            <person name="Farag S."/>
            <person name="Shank E.A."/>
            <person name="Bowers A."/>
        </authorList>
    </citation>
    <scope>NUCLEOTIDE SEQUENCE [LARGE SCALE GENOMIC DNA]</scope>
    <source>
        <strain evidence="7 9">AFS002368</strain>
        <strain evidence="6 8">AFS096845</strain>
    </source>
</reference>
<dbReference type="Pfam" id="PF00440">
    <property type="entry name" value="TetR_N"/>
    <property type="match status" value="1"/>
</dbReference>
<dbReference type="EMBL" id="NTZF01000019">
    <property type="protein sequence ID" value="PES94180.1"/>
    <property type="molecule type" value="Genomic_DNA"/>
</dbReference>
<dbReference type="PANTHER" id="PTHR47506:SF3">
    <property type="entry name" value="HTH-TYPE TRANSCRIPTIONAL REGULATOR LMRA"/>
    <property type="match status" value="1"/>
</dbReference>
<gene>
    <name evidence="7" type="ORF">CN491_17525</name>
    <name evidence="6" type="ORF">COM96_24315</name>
</gene>
<evidence type="ECO:0000256" key="4">
    <source>
        <dbReference type="PROSITE-ProRule" id="PRU00335"/>
    </source>
</evidence>
<keyword evidence="3" id="KW-0804">Transcription</keyword>
<dbReference type="GO" id="GO:0003677">
    <property type="term" value="F:DNA binding"/>
    <property type="evidence" value="ECO:0007669"/>
    <property type="project" value="UniProtKB-UniRule"/>
</dbReference>
<evidence type="ECO:0000313" key="7">
    <source>
        <dbReference type="EMBL" id="PES94180.1"/>
    </source>
</evidence>
<dbReference type="InterPro" id="IPR036271">
    <property type="entry name" value="Tet_transcr_reg_TetR-rel_C_sf"/>
</dbReference>
<feature type="DNA-binding region" description="H-T-H motif" evidence="4">
    <location>
        <begin position="28"/>
        <end position="47"/>
    </location>
</feature>
<name>A0A2A7HRC0_BACCE</name>
<dbReference type="PANTHER" id="PTHR47506">
    <property type="entry name" value="TRANSCRIPTIONAL REGULATORY PROTEIN"/>
    <property type="match status" value="1"/>
</dbReference>
<comment type="caution">
    <text evidence="6">The sequence shown here is derived from an EMBL/GenBank/DDBJ whole genome shotgun (WGS) entry which is preliminary data.</text>
</comment>
<evidence type="ECO:0000313" key="8">
    <source>
        <dbReference type="Proteomes" id="UP000220006"/>
    </source>
</evidence>
<dbReference type="InterPro" id="IPR001647">
    <property type="entry name" value="HTH_TetR"/>
</dbReference>
<sequence length="202" mass="22445">MTKIDKIKNKIIDTSLLLFNTQGIANTSIQDIMTATDLPKGAIYRRFKSKGEIVLAAFDKGGEIMWKHFHEAMEHKEKSIDKIIAIFLVYRDAANNPPIAGGCPLLNSAIESTGVFPELQKAAAKGYNNTILLIGSLIEEGIEKQEFKEDVDVLSLASFLASSMEGAIMASRVSNNNEYYHYFIEQVKYLLTSYSNFTSSCS</sequence>
<evidence type="ECO:0000259" key="5">
    <source>
        <dbReference type="PROSITE" id="PS50977"/>
    </source>
</evidence>
<dbReference type="InterPro" id="IPR011075">
    <property type="entry name" value="TetR_C"/>
</dbReference>
<keyword evidence="2 4" id="KW-0238">DNA-binding</keyword>
<dbReference type="Pfam" id="PF16925">
    <property type="entry name" value="TetR_C_13"/>
    <property type="match status" value="1"/>
</dbReference>
<dbReference type="RefSeq" id="WP_097905912.1">
    <property type="nucleotide sequence ID" value="NZ_JAUCFW010000007.1"/>
</dbReference>
<dbReference type="SUPFAM" id="SSF48498">
    <property type="entry name" value="Tetracyclin repressor-like, C-terminal domain"/>
    <property type="match status" value="1"/>
</dbReference>
<dbReference type="PROSITE" id="PS50977">
    <property type="entry name" value="HTH_TETR_2"/>
    <property type="match status" value="1"/>
</dbReference>
<feature type="domain" description="HTH tetR-type" evidence="5">
    <location>
        <begin position="5"/>
        <end position="65"/>
    </location>
</feature>
<organism evidence="6 8">
    <name type="scientific">Bacillus cereus</name>
    <dbReference type="NCBI Taxonomy" id="1396"/>
    <lineage>
        <taxon>Bacteria</taxon>
        <taxon>Bacillati</taxon>
        <taxon>Bacillota</taxon>
        <taxon>Bacilli</taxon>
        <taxon>Bacillales</taxon>
        <taxon>Bacillaceae</taxon>
        <taxon>Bacillus</taxon>
        <taxon>Bacillus cereus group</taxon>
    </lineage>
</organism>
<evidence type="ECO:0000313" key="9">
    <source>
        <dbReference type="Proteomes" id="UP000220900"/>
    </source>
</evidence>
<dbReference type="EMBL" id="NVLK01000063">
    <property type="protein sequence ID" value="PEC19592.1"/>
    <property type="molecule type" value="Genomic_DNA"/>
</dbReference>
<dbReference type="Proteomes" id="UP000220006">
    <property type="component" value="Unassembled WGS sequence"/>
</dbReference>
<evidence type="ECO:0000256" key="2">
    <source>
        <dbReference type="ARBA" id="ARBA00023125"/>
    </source>
</evidence>
<dbReference type="SUPFAM" id="SSF46689">
    <property type="entry name" value="Homeodomain-like"/>
    <property type="match status" value="1"/>
</dbReference>
<dbReference type="Gene3D" id="1.10.357.10">
    <property type="entry name" value="Tetracycline Repressor, domain 2"/>
    <property type="match status" value="1"/>
</dbReference>
<keyword evidence="1" id="KW-0805">Transcription regulation</keyword>
<proteinExistence type="predicted"/>
<protein>
    <submittedName>
        <fullName evidence="6">TetR family transcriptional regulator</fullName>
    </submittedName>
</protein>
<evidence type="ECO:0000256" key="1">
    <source>
        <dbReference type="ARBA" id="ARBA00023015"/>
    </source>
</evidence>
<dbReference type="InterPro" id="IPR009057">
    <property type="entry name" value="Homeodomain-like_sf"/>
</dbReference>
<evidence type="ECO:0000313" key="6">
    <source>
        <dbReference type="EMBL" id="PEC19592.1"/>
    </source>
</evidence>
<dbReference type="AlphaFoldDB" id="A0A2A7HRC0"/>
<evidence type="ECO:0000256" key="3">
    <source>
        <dbReference type="ARBA" id="ARBA00023163"/>
    </source>
</evidence>
<dbReference type="Proteomes" id="UP000220900">
    <property type="component" value="Unassembled WGS sequence"/>
</dbReference>
<accession>A0A2A7HRC0</accession>